<evidence type="ECO:0000256" key="5">
    <source>
        <dbReference type="ARBA" id="ARBA00022833"/>
    </source>
</evidence>
<feature type="domain" description="Peptidase M14" evidence="8">
    <location>
        <begin position="106"/>
        <end position="306"/>
    </location>
</feature>
<dbReference type="GO" id="GO:0005615">
    <property type="term" value="C:extracellular space"/>
    <property type="evidence" value="ECO:0007669"/>
    <property type="project" value="TreeGrafter"/>
</dbReference>
<evidence type="ECO:0000259" key="8">
    <source>
        <dbReference type="Pfam" id="PF00246"/>
    </source>
</evidence>
<dbReference type="Pfam" id="PF00246">
    <property type="entry name" value="Peptidase_M14"/>
    <property type="match status" value="1"/>
</dbReference>
<evidence type="ECO:0000256" key="6">
    <source>
        <dbReference type="ARBA" id="ARBA00023049"/>
    </source>
</evidence>
<dbReference type="AlphaFoldDB" id="D2QN88"/>
<evidence type="ECO:0000256" key="4">
    <source>
        <dbReference type="ARBA" id="ARBA00022801"/>
    </source>
</evidence>
<dbReference type="Gene3D" id="3.40.630.10">
    <property type="entry name" value="Zn peptidases"/>
    <property type="match status" value="1"/>
</dbReference>
<dbReference type="eggNOG" id="COG2866">
    <property type="taxonomic scope" value="Bacteria"/>
</dbReference>
<gene>
    <name evidence="9" type="ordered locus">Slin_3266</name>
</gene>
<keyword evidence="10" id="KW-1185">Reference proteome</keyword>
<name>D2QN88_SPILD</name>
<evidence type="ECO:0000256" key="3">
    <source>
        <dbReference type="ARBA" id="ARBA00022670"/>
    </source>
</evidence>
<keyword evidence="4" id="KW-0378">Hydrolase</keyword>
<evidence type="ECO:0000256" key="7">
    <source>
        <dbReference type="SAM" id="MobiDB-lite"/>
    </source>
</evidence>
<evidence type="ECO:0000313" key="10">
    <source>
        <dbReference type="Proteomes" id="UP000002028"/>
    </source>
</evidence>
<dbReference type="HOGENOM" id="CLU_011471_0_0_10"/>
<keyword evidence="6" id="KW-0482">Metalloprotease</keyword>
<dbReference type="EMBL" id="CP001769">
    <property type="protein sequence ID" value="ADB39277.1"/>
    <property type="molecule type" value="Genomic_DNA"/>
</dbReference>
<evidence type="ECO:0000256" key="2">
    <source>
        <dbReference type="ARBA" id="ARBA00005988"/>
    </source>
</evidence>
<dbReference type="PANTHER" id="PTHR11705:SF143">
    <property type="entry name" value="SLL0236 PROTEIN"/>
    <property type="match status" value="1"/>
</dbReference>
<organism evidence="9 10">
    <name type="scientific">Spirosoma linguale (strain ATCC 33905 / DSM 74 / LMG 10896 / Claus 1)</name>
    <dbReference type="NCBI Taxonomy" id="504472"/>
    <lineage>
        <taxon>Bacteria</taxon>
        <taxon>Pseudomonadati</taxon>
        <taxon>Bacteroidota</taxon>
        <taxon>Cytophagia</taxon>
        <taxon>Cytophagales</taxon>
        <taxon>Cytophagaceae</taxon>
        <taxon>Spirosoma</taxon>
    </lineage>
</organism>
<proteinExistence type="inferred from homology"/>
<dbReference type="SUPFAM" id="SSF53187">
    <property type="entry name" value="Zn-dependent exopeptidases"/>
    <property type="match status" value="1"/>
</dbReference>
<dbReference type="GO" id="GO:0004181">
    <property type="term" value="F:metallocarboxypeptidase activity"/>
    <property type="evidence" value="ECO:0007669"/>
    <property type="project" value="InterPro"/>
</dbReference>
<keyword evidence="5" id="KW-0862">Zinc</keyword>
<comment type="similarity">
    <text evidence="2">Belongs to the peptidase M14 family.</text>
</comment>
<sequence>MGRSGLQHRNDLSIFLNQSANYMKIFTDKLPLRSALVTGLALGSLSVQAQKIDELYNQKIREYTTDARFLPASVLNLPDDPKIPSPLKHFGQIVGTPGVIHRTPEIYGYYQKLAQTSPNISVQQVSTTEEGRPIQLVVIGSEDAMKRLDHYKKQLALLADPRKVGSQDVEKILGDTKLVYYLNGGLHSPEMGSPEMLMELAYRLVTSQSPEIKTIRDNIIVLINPVSEPDGWDKQVDWYNRYTKGRKEYDDGFPKSPPYWGKYTYHDNNRDGLQASQELTKALYKIFYEWHPTASLDLHESVPLLYISTGTGPYNETIDPITIGEWQIMAHHDITTLASQGVPGVFTWAFYDGWYPGYALWISNNHNAVGRFYETFGNAGANTYLRDLAEQKYAGDPATTKEWYRPVPPTEKVYWSYRNGINYMQAGVLASLSYGATNSRLLLKNFYQKGLNNIKKGTEETPRAFVIPKNQRDPAMAAYLVNQLRTQAIEVHQAESGKNKGDYVVLLNQPYRNLAVSLLTKQNYPKEAKFPPYDDIAWTLGYLYGVDVKAEDSVNYVPSELKLLSENVNYAGTMEGEGTNYVLNYKAQTNVLPALLWLKGQSKQAKAVVLDTKATFGGLKDTLSAGAVVFKGLTGDQAKKLAAQFGLDLQATKAEPMGVGSPLRQHEVTLPRVAIYHSWYNTQDEGWARYTFEQRGIPYMSINKDHLKAGDLRKKFDVILIPRMRGTSTNFIHEIDKRFGPLPYTRTPEFPSHGFPDASSDITGGPGFDGVDKLKQFVEQGGVLVTLDNSSLMVAEAGITRDLDEVAAPTLFHPGSIVTVKNRRPDSPVMYGFPEIFPIFRGIAPLLQTKKHNRDMMLMQYGTKPLKDEEEYKGLIMGMPDKKPAKEAKATPKKEDPYVVSGMVRNEQTIIGHGGIFNVPVGSGRVIAFTFDPLHRYLNHHDAPLLWNVLINWNHLDTPPVSATADTETPNRANSPVIKTGDN</sequence>
<comment type="cofactor">
    <cofactor evidence="1">
        <name>Zn(2+)</name>
        <dbReference type="ChEBI" id="CHEBI:29105"/>
    </cofactor>
</comment>
<protein>
    <recommendedName>
        <fullName evidence="8">Peptidase M14 domain-containing protein</fullName>
    </recommendedName>
</protein>
<dbReference type="STRING" id="504472.Slin_3266"/>
<feature type="compositionally biased region" description="Polar residues" evidence="7">
    <location>
        <begin position="964"/>
        <end position="974"/>
    </location>
</feature>
<dbReference type="InterPro" id="IPR000834">
    <property type="entry name" value="Peptidase_M14"/>
</dbReference>
<accession>D2QN88</accession>
<keyword evidence="3" id="KW-0645">Protease</keyword>
<feature type="region of interest" description="Disordered" evidence="7">
    <location>
        <begin position="960"/>
        <end position="983"/>
    </location>
</feature>
<dbReference type="GO" id="GO:0008270">
    <property type="term" value="F:zinc ion binding"/>
    <property type="evidence" value="ECO:0007669"/>
    <property type="project" value="InterPro"/>
</dbReference>
<evidence type="ECO:0000313" key="9">
    <source>
        <dbReference type="EMBL" id="ADB39277.1"/>
    </source>
</evidence>
<dbReference type="Proteomes" id="UP000002028">
    <property type="component" value="Chromosome"/>
</dbReference>
<evidence type="ECO:0000256" key="1">
    <source>
        <dbReference type="ARBA" id="ARBA00001947"/>
    </source>
</evidence>
<dbReference type="KEGG" id="sli:Slin_3266"/>
<reference evidence="9 10" key="1">
    <citation type="journal article" date="2010" name="Stand. Genomic Sci.">
        <title>Complete genome sequence of Spirosoma linguale type strain (1).</title>
        <authorList>
            <person name="Lail K."/>
            <person name="Sikorski J."/>
            <person name="Saunders E."/>
            <person name="Lapidus A."/>
            <person name="Glavina Del Rio T."/>
            <person name="Copeland A."/>
            <person name="Tice H."/>
            <person name="Cheng J.-F."/>
            <person name="Lucas S."/>
            <person name="Nolan M."/>
            <person name="Bruce D."/>
            <person name="Goodwin L."/>
            <person name="Pitluck S."/>
            <person name="Ivanova N."/>
            <person name="Mavromatis K."/>
            <person name="Ovchinnikova G."/>
            <person name="Pati A."/>
            <person name="Chen A."/>
            <person name="Palaniappan K."/>
            <person name="Land M."/>
            <person name="Hauser L."/>
            <person name="Chang Y.-J."/>
            <person name="Jeffries C.D."/>
            <person name="Chain P."/>
            <person name="Brettin T."/>
            <person name="Detter J.C."/>
            <person name="Schuetze A."/>
            <person name="Rohde M."/>
            <person name="Tindall B.J."/>
            <person name="Goeker M."/>
            <person name="Bristow J."/>
            <person name="Eisen J.A."/>
            <person name="Markowitz V."/>
            <person name="Hugenholtz P."/>
            <person name="Kyrpides N.C."/>
            <person name="Klenk H.-P."/>
            <person name="Chen F."/>
        </authorList>
    </citation>
    <scope>NUCLEOTIDE SEQUENCE [LARGE SCALE GENOMIC DNA]</scope>
    <source>
        <strain evidence="10">ATCC 33905 / DSM 74 / LMG 10896 / Claus 1</strain>
    </source>
</reference>
<dbReference type="PANTHER" id="PTHR11705">
    <property type="entry name" value="PROTEASE FAMILY M14 CARBOXYPEPTIDASE A,B"/>
    <property type="match status" value="1"/>
</dbReference>
<dbReference type="GO" id="GO:0006508">
    <property type="term" value="P:proteolysis"/>
    <property type="evidence" value="ECO:0007669"/>
    <property type="project" value="UniProtKB-KW"/>
</dbReference>